<dbReference type="SUPFAM" id="SSF53850">
    <property type="entry name" value="Periplasmic binding protein-like II"/>
    <property type="match status" value="1"/>
</dbReference>
<sequence>MRLQPLLLAAGLAAAAALAAQPGLAQDRVSIGLQQEPTVLDPTADATASIDSMLAHNVYQSLVQVNEKGEIVPDLAASWEVSEDGLVYTFALVEGATFHDGAEFGSSDVKFTFDRAMAEDSTNPSKSIFKPIASVETPDASTVVITLSQPDAFFLFGLGEGDASIVDPASAETNATNPVGTGPYRFAGWTRGDRMTLEAVEGHREASPDMIRTVVYRFIPDAPAAVAALLAEEIDAFPGMPAPETLAQFEADPRFTVAVGSTEGEVILALNNSRPPFDDLKVRQAVAHAIDRQAIIDGAYYGYGTPIGSFFPPHNAAYVDLTGMYPHDPEKARALLAEAGKEGVEITLRLPHFAYAKRSGEILQGQLQAAGFEAKIENVEWGFWIGEVYKQKNYDATVIAHTSPNDLGNFARGPEYFYGYDDPAYTELWAKIRAASDPETLAELQGEAQRHLAENAVHGFLFQLPKLGVYKAGLSGYWASSPVLYAPLKDLRWN</sequence>
<protein>
    <submittedName>
        <fullName evidence="6">Peptide/nickel transport system substrate-binding protein</fullName>
    </submittedName>
</protein>
<dbReference type="GO" id="GO:1904680">
    <property type="term" value="F:peptide transmembrane transporter activity"/>
    <property type="evidence" value="ECO:0007669"/>
    <property type="project" value="TreeGrafter"/>
</dbReference>
<dbReference type="Pfam" id="PF00496">
    <property type="entry name" value="SBP_bac_5"/>
    <property type="match status" value="1"/>
</dbReference>
<feature type="domain" description="Solute-binding protein family 5" evidence="5">
    <location>
        <begin position="70"/>
        <end position="402"/>
    </location>
</feature>
<dbReference type="GO" id="GO:0030288">
    <property type="term" value="C:outer membrane-bounded periplasmic space"/>
    <property type="evidence" value="ECO:0007669"/>
    <property type="project" value="UniProtKB-ARBA"/>
</dbReference>
<dbReference type="InterPro" id="IPR000914">
    <property type="entry name" value="SBP_5_dom"/>
</dbReference>
<accession>A0A1H3AHK7</accession>
<dbReference type="EMBL" id="FNMZ01000004">
    <property type="protein sequence ID" value="SDX28941.1"/>
    <property type="molecule type" value="Genomic_DNA"/>
</dbReference>
<dbReference type="OrthoDB" id="9803988at2"/>
<evidence type="ECO:0000256" key="3">
    <source>
        <dbReference type="ARBA" id="ARBA00022729"/>
    </source>
</evidence>
<keyword evidence="7" id="KW-1185">Reference proteome</keyword>
<dbReference type="STRING" id="356660.SAMN05444336_104186"/>
<dbReference type="Proteomes" id="UP000199118">
    <property type="component" value="Unassembled WGS sequence"/>
</dbReference>
<name>A0A1H3AHK7_9RHOB</name>
<proteinExistence type="inferred from homology"/>
<comment type="subcellular location">
    <subcellularLocation>
        <location evidence="1">Periplasm</location>
    </subcellularLocation>
</comment>
<evidence type="ECO:0000259" key="5">
    <source>
        <dbReference type="Pfam" id="PF00496"/>
    </source>
</evidence>
<dbReference type="InterPro" id="IPR030678">
    <property type="entry name" value="Peptide/Ni-bd"/>
</dbReference>
<gene>
    <name evidence="6" type="ORF">SAMN05444336_104186</name>
</gene>
<evidence type="ECO:0000256" key="4">
    <source>
        <dbReference type="SAM" id="SignalP"/>
    </source>
</evidence>
<evidence type="ECO:0000313" key="6">
    <source>
        <dbReference type="EMBL" id="SDX28941.1"/>
    </source>
</evidence>
<dbReference type="Gene3D" id="3.10.105.10">
    <property type="entry name" value="Dipeptide-binding Protein, Domain 3"/>
    <property type="match status" value="1"/>
</dbReference>
<dbReference type="AlphaFoldDB" id="A0A1H3AHK7"/>
<dbReference type="PANTHER" id="PTHR30290">
    <property type="entry name" value="PERIPLASMIC BINDING COMPONENT OF ABC TRANSPORTER"/>
    <property type="match status" value="1"/>
</dbReference>
<dbReference type="InterPro" id="IPR039424">
    <property type="entry name" value="SBP_5"/>
</dbReference>
<dbReference type="CDD" id="cd08494">
    <property type="entry name" value="PBP2_NikA_DppA_OppA_like_6"/>
    <property type="match status" value="1"/>
</dbReference>
<dbReference type="PANTHER" id="PTHR30290:SF38">
    <property type="entry name" value="D,D-DIPEPTIDE-BINDING PERIPLASMIC PROTEIN DDPA-RELATED"/>
    <property type="match status" value="1"/>
</dbReference>
<organism evidence="6 7">
    <name type="scientific">Albimonas donghaensis</name>
    <dbReference type="NCBI Taxonomy" id="356660"/>
    <lineage>
        <taxon>Bacteria</taxon>
        <taxon>Pseudomonadati</taxon>
        <taxon>Pseudomonadota</taxon>
        <taxon>Alphaproteobacteria</taxon>
        <taxon>Rhodobacterales</taxon>
        <taxon>Paracoccaceae</taxon>
        <taxon>Albimonas</taxon>
    </lineage>
</organism>
<evidence type="ECO:0000313" key="7">
    <source>
        <dbReference type="Proteomes" id="UP000199118"/>
    </source>
</evidence>
<feature type="chain" id="PRO_5011707889" evidence="4">
    <location>
        <begin position="26"/>
        <end position="494"/>
    </location>
</feature>
<dbReference type="PIRSF" id="PIRSF002741">
    <property type="entry name" value="MppA"/>
    <property type="match status" value="1"/>
</dbReference>
<keyword evidence="3 4" id="KW-0732">Signal</keyword>
<dbReference type="GO" id="GO:0043190">
    <property type="term" value="C:ATP-binding cassette (ABC) transporter complex"/>
    <property type="evidence" value="ECO:0007669"/>
    <property type="project" value="InterPro"/>
</dbReference>
<dbReference type="Gene3D" id="3.40.190.10">
    <property type="entry name" value="Periplasmic binding protein-like II"/>
    <property type="match status" value="1"/>
</dbReference>
<evidence type="ECO:0000256" key="1">
    <source>
        <dbReference type="ARBA" id="ARBA00004418"/>
    </source>
</evidence>
<feature type="signal peptide" evidence="4">
    <location>
        <begin position="1"/>
        <end position="25"/>
    </location>
</feature>
<dbReference type="RefSeq" id="WP_092682445.1">
    <property type="nucleotide sequence ID" value="NZ_FNMZ01000004.1"/>
</dbReference>
<dbReference type="GO" id="GO:0015833">
    <property type="term" value="P:peptide transport"/>
    <property type="evidence" value="ECO:0007669"/>
    <property type="project" value="TreeGrafter"/>
</dbReference>
<reference evidence="6 7" key="1">
    <citation type="submission" date="2016-10" db="EMBL/GenBank/DDBJ databases">
        <authorList>
            <person name="de Groot N.N."/>
        </authorList>
    </citation>
    <scope>NUCLEOTIDE SEQUENCE [LARGE SCALE GENOMIC DNA]</scope>
    <source>
        <strain evidence="6 7">DSM 17890</strain>
    </source>
</reference>
<comment type="similarity">
    <text evidence="2">Belongs to the bacterial solute-binding protein 5 family.</text>
</comment>
<evidence type="ECO:0000256" key="2">
    <source>
        <dbReference type="ARBA" id="ARBA00005695"/>
    </source>
</evidence>